<dbReference type="Proteomes" id="UP000774958">
    <property type="component" value="Unassembled WGS sequence"/>
</dbReference>
<evidence type="ECO:0000256" key="1">
    <source>
        <dbReference type="SAM" id="SignalP"/>
    </source>
</evidence>
<sequence length="117" mass="12763">MKTLIAILLGSLLGACSQAPQPLSCDPVPGGWQSMPQPDAEAKAALAHVLAQMNTSAHLKGITRVDRQVVAGINYDIEFMLDTGEMWNTRVYRTLQGEYRMTRPARQGALPAICPRN</sequence>
<keyword evidence="4" id="KW-1185">Reference proteome</keyword>
<dbReference type="InterPro" id="IPR046350">
    <property type="entry name" value="Cystatin_sf"/>
</dbReference>
<feature type="domain" description="Cystatin" evidence="2">
    <location>
        <begin position="31"/>
        <end position="96"/>
    </location>
</feature>
<dbReference type="SUPFAM" id="SSF54403">
    <property type="entry name" value="Cystatin/monellin"/>
    <property type="match status" value="1"/>
</dbReference>
<feature type="chain" id="PRO_5046504735" description="Cystatin domain-containing protein" evidence="1">
    <location>
        <begin position="20"/>
        <end position="117"/>
    </location>
</feature>
<feature type="signal peptide" evidence="1">
    <location>
        <begin position="1"/>
        <end position="19"/>
    </location>
</feature>
<gene>
    <name evidence="3" type="ORF">LA374_18510</name>
</gene>
<keyword evidence="1" id="KW-0732">Signal</keyword>
<dbReference type="Pfam" id="PF00031">
    <property type="entry name" value="Cystatin"/>
    <property type="match status" value="1"/>
</dbReference>
<dbReference type="Gene3D" id="3.10.450.10">
    <property type="match status" value="1"/>
</dbReference>
<comment type="caution">
    <text evidence="3">The sequence shown here is derived from an EMBL/GenBank/DDBJ whole genome shotgun (WGS) entry which is preliminary data.</text>
</comment>
<organism evidence="3 4">
    <name type="scientific">Aeromonas schubertii</name>
    <dbReference type="NCBI Taxonomy" id="652"/>
    <lineage>
        <taxon>Bacteria</taxon>
        <taxon>Pseudomonadati</taxon>
        <taxon>Pseudomonadota</taxon>
        <taxon>Gammaproteobacteria</taxon>
        <taxon>Aeromonadales</taxon>
        <taxon>Aeromonadaceae</taxon>
        <taxon>Aeromonas</taxon>
    </lineage>
</organism>
<evidence type="ECO:0000259" key="2">
    <source>
        <dbReference type="Pfam" id="PF00031"/>
    </source>
</evidence>
<dbReference type="RefSeq" id="WP_050668062.1">
    <property type="nucleotide sequence ID" value="NZ_CDDB01000109.1"/>
</dbReference>
<name>A0ABS7VFK8_9GAMM</name>
<evidence type="ECO:0000313" key="4">
    <source>
        <dbReference type="Proteomes" id="UP000774958"/>
    </source>
</evidence>
<dbReference type="PROSITE" id="PS51257">
    <property type="entry name" value="PROKAR_LIPOPROTEIN"/>
    <property type="match status" value="1"/>
</dbReference>
<evidence type="ECO:0000313" key="3">
    <source>
        <dbReference type="EMBL" id="MBZ6068177.1"/>
    </source>
</evidence>
<protein>
    <recommendedName>
        <fullName evidence="2">Cystatin domain-containing protein</fullName>
    </recommendedName>
</protein>
<dbReference type="EMBL" id="JAIRBT010000036">
    <property type="protein sequence ID" value="MBZ6068177.1"/>
    <property type="molecule type" value="Genomic_DNA"/>
</dbReference>
<reference evidence="3 4" key="1">
    <citation type="submission" date="2021-09" db="EMBL/GenBank/DDBJ databases">
        <title>Aeromonas schubertii isolated from Asian sea bass.</title>
        <authorList>
            <person name="Pinpimai K."/>
        </authorList>
    </citation>
    <scope>NUCLEOTIDE SEQUENCE [LARGE SCALE GENOMIC DNA]</scope>
    <source>
        <strain evidence="3 4">CHULA2021a</strain>
    </source>
</reference>
<accession>A0ABS7VFK8</accession>
<proteinExistence type="predicted"/>
<dbReference type="InterPro" id="IPR000010">
    <property type="entry name" value="Cystatin_dom"/>
</dbReference>